<dbReference type="SUPFAM" id="SSF55124">
    <property type="entry name" value="Nitrite/Sulfite reductase N-terminal domain-like"/>
    <property type="match status" value="2"/>
</dbReference>
<keyword evidence="5" id="KW-0408">Iron</keyword>
<proteinExistence type="predicted"/>
<dbReference type="PANTHER" id="PTHR32439">
    <property type="entry name" value="FERREDOXIN--NITRITE REDUCTASE, CHLOROPLASTIC"/>
    <property type="match status" value="1"/>
</dbReference>
<dbReference type="InterPro" id="IPR005117">
    <property type="entry name" value="NiRdtase/SiRdtase_haem-b_fer"/>
</dbReference>
<keyword evidence="4 8" id="KW-0560">Oxidoreductase</keyword>
<dbReference type="GO" id="GO:0046872">
    <property type="term" value="F:metal ion binding"/>
    <property type="evidence" value="ECO:0007669"/>
    <property type="project" value="UniProtKB-KW"/>
</dbReference>
<dbReference type="AlphaFoldDB" id="A0A508WX65"/>
<evidence type="ECO:0000256" key="6">
    <source>
        <dbReference type="ARBA" id="ARBA00023014"/>
    </source>
</evidence>
<evidence type="ECO:0000256" key="4">
    <source>
        <dbReference type="ARBA" id="ARBA00023002"/>
    </source>
</evidence>
<accession>A0A508WX65</accession>
<dbReference type="Pfam" id="PF03460">
    <property type="entry name" value="NIR_SIR_ferr"/>
    <property type="match status" value="1"/>
</dbReference>
<dbReference type="EMBL" id="CABFNB010000099">
    <property type="protein sequence ID" value="VTZ62053.1"/>
    <property type="molecule type" value="Genomic_DNA"/>
</dbReference>
<evidence type="ECO:0000256" key="1">
    <source>
        <dbReference type="ARBA" id="ARBA00022485"/>
    </source>
</evidence>
<dbReference type="InterPro" id="IPR012798">
    <property type="entry name" value="Cbl_synth_CobG-like"/>
</dbReference>
<reference evidence="8" key="1">
    <citation type="submission" date="2019-06" db="EMBL/GenBank/DDBJ databases">
        <authorList>
            <person name="Le Quere A."/>
            <person name="Colella S."/>
        </authorList>
    </citation>
    <scope>NUCLEOTIDE SEQUENCE</scope>
    <source>
        <strain evidence="8">EmedicaeMD41</strain>
    </source>
</reference>
<dbReference type="PANTHER" id="PTHR32439:SF9">
    <property type="entry name" value="BLR3264 PROTEIN"/>
    <property type="match status" value="1"/>
</dbReference>
<dbReference type="InterPro" id="IPR036136">
    <property type="entry name" value="Nit/Sulf_reduc_fer-like_dom_sf"/>
</dbReference>
<keyword evidence="3" id="KW-0479">Metal-binding</keyword>
<dbReference type="SUPFAM" id="SSF56014">
    <property type="entry name" value="Nitrite and sulphite reductase 4Fe-4S domain-like"/>
    <property type="match status" value="2"/>
</dbReference>
<dbReference type="InterPro" id="IPR051329">
    <property type="entry name" value="NIR_SIR_4Fe-4S"/>
</dbReference>
<dbReference type="InterPro" id="IPR045854">
    <property type="entry name" value="NO2/SO3_Rdtase_4Fe4S_sf"/>
</dbReference>
<keyword evidence="6" id="KW-0411">Iron-sulfur</keyword>
<dbReference type="Gene3D" id="3.90.480.10">
    <property type="entry name" value="Sulfite Reductase Hemoprotein,Domain 2"/>
    <property type="match status" value="1"/>
</dbReference>
<organism evidence="8">
    <name type="scientific">Sinorhizobium medicae</name>
    <dbReference type="NCBI Taxonomy" id="110321"/>
    <lineage>
        <taxon>Bacteria</taxon>
        <taxon>Pseudomonadati</taxon>
        <taxon>Pseudomonadota</taxon>
        <taxon>Alphaproteobacteria</taxon>
        <taxon>Hyphomicrobiales</taxon>
        <taxon>Rhizobiaceae</taxon>
        <taxon>Sinorhizobium/Ensifer group</taxon>
        <taxon>Sinorhizobium</taxon>
    </lineage>
</organism>
<sequence length="460" mass="46102">MTSCAAPDLGPHGLGASMRRGACPSLAAPMRTGDGLLVRLRPAVDGLTPAEIRALAVAAGAYGSGIIEITARGNLQIRGLTPESVPALAAAIWETGIAVAEGLAIETPPLAGFDPGEIADPRPLARALRLAISGAGETLSFAPKFTIVVDGGGCFNLTMLTADLRISALGGEDGIRWLLSLGGTARSAAPVALLEAGEVVPAVLDIMRSLSALGPAARARDLDADGIRQRFSAGNALPFAGEGSPSPPPAGIHRFGGAGTVLGVGLAFAQTDAGSLIAFVRQAEELGAAEIRLVPRHGLFVLGLSGEAAAIAQGLARGHGFLVAADDPRNHIAACAGLACASTGMDTKATARLLVEAAPDLLDGSATVHLSGCPKGCAKPSPAPMTLIGAPSGYAPSGYGLVVNGTASVAPSAYRDENGIRSAFAALNALVRENKDAGESAWSCLTRLGTAQIGAAFEQG</sequence>
<dbReference type="RefSeq" id="WP_018209350.1">
    <property type="nucleotide sequence ID" value="NZ_CABFNB010000099.1"/>
</dbReference>
<evidence type="ECO:0000256" key="2">
    <source>
        <dbReference type="ARBA" id="ARBA00022617"/>
    </source>
</evidence>
<name>A0A508WX65_9HYPH</name>
<dbReference type="GO" id="GO:0051539">
    <property type="term" value="F:4 iron, 4 sulfur cluster binding"/>
    <property type="evidence" value="ECO:0007669"/>
    <property type="project" value="UniProtKB-KW"/>
</dbReference>
<keyword evidence="1" id="KW-0004">4Fe-4S</keyword>
<evidence type="ECO:0000259" key="7">
    <source>
        <dbReference type="Pfam" id="PF03460"/>
    </source>
</evidence>
<evidence type="ECO:0000313" key="8">
    <source>
        <dbReference type="EMBL" id="VTZ62053.1"/>
    </source>
</evidence>
<gene>
    <name evidence="8" type="primary">cobG</name>
    <name evidence="8" type="ORF">EMEDMD4_330021</name>
</gene>
<dbReference type="EC" id="1.14.13.83" evidence="8"/>
<dbReference type="Gene3D" id="3.30.413.10">
    <property type="entry name" value="Sulfite Reductase Hemoprotein, domain 1"/>
    <property type="match status" value="2"/>
</dbReference>
<dbReference type="Proteomes" id="UP000507954">
    <property type="component" value="Unassembled WGS sequence"/>
</dbReference>
<evidence type="ECO:0000256" key="3">
    <source>
        <dbReference type="ARBA" id="ARBA00022723"/>
    </source>
</evidence>
<dbReference type="NCBIfam" id="TIGR02435">
    <property type="entry name" value="CobG"/>
    <property type="match status" value="1"/>
</dbReference>
<evidence type="ECO:0000256" key="5">
    <source>
        <dbReference type="ARBA" id="ARBA00023004"/>
    </source>
</evidence>
<protein>
    <submittedName>
        <fullName evidence="8">Precorrin-3B synthase</fullName>
        <ecNumber evidence="8">1.14.13.83</ecNumber>
    </submittedName>
</protein>
<feature type="domain" description="Nitrite/Sulfite reductase ferredoxin-like" evidence="7">
    <location>
        <begin position="29"/>
        <end position="92"/>
    </location>
</feature>
<dbReference type="GO" id="GO:0043818">
    <property type="term" value="F:precorrin-3B synthase activity"/>
    <property type="evidence" value="ECO:0007669"/>
    <property type="project" value="UniProtKB-EC"/>
</dbReference>
<keyword evidence="2" id="KW-0349">Heme</keyword>